<feature type="domain" description="Helicase ATP-binding" evidence="5">
    <location>
        <begin position="2"/>
        <end position="92"/>
    </location>
</feature>
<keyword evidence="3" id="KW-0067">ATP-binding</keyword>
<protein>
    <submittedName>
        <fullName evidence="6">Putative helicase of the dead superfamily protein</fullName>
    </submittedName>
</protein>
<keyword evidence="2" id="KW-0378">Hydrolase</keyword>
<dbReference type="EMBL" id="GBZX01002880">
    <property type="protein sequence ID" value="JAG89860.1"/>
    <property type="molecule type" value="mRNA"/>
</dbReference>
<dbReference type="InterPro" id="IPR027417">
    <property type="entry name" value="P-loop_NTPase"/>
</dbReference>
<name>A0A0C9QYK6_AMBAM</name>
<dbReference type="InterPro" id="IPR011545">
    <property type="entry name" value="DEAD/DEAH_box_helicase_dom"/>
</dbReference>
<evidence type="ECO:0000256" key="1">
    <source>
        <dbReference type="ARBA" id="ARBA00022741"/>
    </source>
</evidence>
<dbReference type="GO" id="GO:0006289">
    <property type="term" value="P:nucleotide-excision repair"/>
    <property type="evidence" value="ECO:0007669"/>
    <property type="project" value="TreeGrafter"/>
</dbReference>
<dbReference type="PANTHER" id="PTHR11472">
    <property type="entry name" value="DNA REPAIR DEAD HELICASE RAD3/XP-D SUBFAMILY MEMBER"/>
    <property type="match status" value="1"/>
</dbReference>
<proteinExistence type="evidence at transcript level"/>
<dbReference type="AlphaFoldDB" id="A0A0C9QYK6"/>
<keyword evidence="4" id="KW-0175">Coiled coil</keyword>
<dbReference type="GO" id="GO:1990918">
    <property type="term" value="P:double-strand break repair involved in meiotic recombination"/>
    <property type="evidence" value="ECO:0007669"/>
    <property type="project" value="TreeGrafter"/>
</dbReference>
<keyword evidence="6" id="KW-0347">Helicase</keyword>
<dbReference type="GO" id="GO:0005634">
    <property type="term" value="C:nucleus"/>
    <property type="evidence" value="ECO:0007669"/>
    <property type="project" value="TreeGrafter"/>
</dbReference>
<feature type="non-terminal residue" evidence="6">
    <location>
        <position position="92"/>
    </location>
</feature>
<dbReference type="InterPro" id="IPR045028">
    <property type="entry name" value="DinG/Rad3-like"/>
</dbReference>
<dbReference type="PANTHER" id="PTHR11472:SF47">
    <property type="entry name" value="FANCONI ANEMIA GROUP J PROTEIN"/>
    <property type="match status" value="1"/>
</dbReference>
<sequence length="92" mass="10733">IESHAIYFPHTPYQSQKMVIIKVLQGLRNRRNCLIESPTGSGKTLALLCSCLAWQQKKKEIYQAQLEKLRQEMRAREQEADDCCHYDPRRAA</sequence>
<organism evidence="6">
    <name type="scientific">Amblyomma americanum</name>
    <name type="common">Lone star tick</name>
    <dbReference type="NCBI Taxonomy" id="6943"/>
    <lineage>
        <taxon>Eukaryota</taxon>
        <taxon>Metazoa</taxon>
        <taxon>Ecdysozoa</taxon>
        <taxon>Arthropoda</taxon>
        <taxon>Chelicerata</taxon>
        <taxon>Arachnida</taxon>
        <taxon>Acari</taxon>
        <taxon>Parasitiformes</taxon>
        <taxon>Ixodida</taxon>
        <taxon>Ixodoidea</taxon>
        <taxon>Ixodidae</taxon>
        <taxon>Amblyomminae</taxon>
        <taxon>Amblyomma</taxon>
    </lineage>
</organism>
<dbReference type="GO" id="GO:0003678">
    <property type="term" value="F:DNA helicase activity"/>
    <property type="evidence" value="ECO:0007669"/>
    <property type="project" value="TreeGrafter"/>
</dbReference>
<dbReference type="Pfam" id="PF00270">
    <property type="entry name" value="DEAD"/>
    <property type="match status" value="1"/>
</dbReference>
<evidence type="ECO:0000256" key="3">
    <source>
        <dbReference type="ARBA" id="ARBA00022840"/>
    </source>
</evidence>
<feature type="coiled-coil region" evidence="4">
    <location>
        <begin position="52"/>
        <end position="79"/>
    </location>
</feature>
<dbReference type="SUPFAM" id="SSF52540">
    <property type="entry name" value="P-loop containing nucleoside triphosphate hydrolases"/>
    <property type="match status" value="1"/>
</dbReference>
<feature type="non-terminal residue" evidence="6">
    <location>
        <position position="1"/>
    </location>
</feature>
<dbReference type="InterPro" id="IPR014013">
    <property type="entry name" value="Helic_SF1/SF2_ATP-bd_DinG/Rad3"/>
</dbReference>
<evidence type="ECO:0000313" key="6">
    <source>
        <dbReference type="EMBL" id="JAG89860.1"/>
    </source>
</evidence>
<evidence type="ECO:0000256" key="4">
    <source>
        <dbReference type="SAM" id="Coils"/>
    </source>
</evidence>
<evidence type="ECO:0000259" key="5">
    <source>
        <dbReference type="PROSITE" id="PS51193"/>
    </source>
</evidence>
<accession>A0A0C9QYK6</accession>
<evidence type="ECO:0000256" key="2">
    <source>
        <dbReference type="ARBA" id="ARBA00022801"/>
    </source>
</evidence>
<dbReference type="GO" id="GO:0005524">
    <property type="term" value="F:ATP binding"/>
    <property type="evidence" value="ECO:0007669"/>
    <property type="project" value="UniProtKB-KW"/>
</dbReference>
<dbReference type="GO" id="GO:0003676">
    <property type="term" value="F:nucleic acid binding"/>
    <property type="evidence" value="ECO:0007669"/>
    <property type="project" value="InterPro"/>
</dbReference>
<dbReference type="GO" id="GO:0016787">
    <property type="term" value="F:hydrolase activity"/>
    <property type="evidence" value="ECO:0007669"/>
    <property type="project" value="UniProtKB-KW"/>
</dbReference>
<dbReference type="PROSITE" id="PS51193">
    <property type="entry name" value="HELICASE_ATP_BIND_2"/>
    <property type="match status" value="1"/>
</dbReference>
<reference evidence="6" key="1">
    <citation type="journal article" date="2015" name="PLoS ONE">
        <title>An Insight into the Sialome of the Lone Star Tick, Amblyomma americanum, with a Glimpse on Its Time Dependent Gene Expression.</title>
        <authorList>
            <person name="Karim S."/>
            <person name="Ribeiro J.M."/>
        </authorList>
    </citation>
    <scope>NUCLEOTIDE SEQUENCE</scope>
    <source>
        <tissue evidence="6">Salivary gland</tissue>
    </source>
</reference>
<keyword evidence="1" id="KW-0547">Nucleotide-binding</keyword>
<dbReference type="Gene3D" id="3.40.50.300">
    <property type="entry name" value="P-loop containing nucleotide triphosphate hydrolases"/>
    <property type="match status" value="1"/>
</dbReference>